<dbReference type="InterPro" id="IPR017451">
    <property type="entry name" value="F-box-assoc_interact_dom"/>
</dbReference>
<dbReference type="PANTHER" id="PTHR31111">
    <property type="entry name" value="BNAA05G37150D PROTEIN-RELATED"/>
    <property type="match status" value="1"/>
</dbReference>
<dbReference type="SMART" id="SM00256">
    <property type="entry name" value="FBOX"/>
    <property type="match status" value="1"/>
</dbReference>
<feature type="domain" description="F-box" evidence="2">
    <location>
        <begin position="22"/>
        <end position="71"/>
    </location>
</feature>
<sequence length="387" mass="44880">MIRLGSKERRCSTSPPLTRSQTYPLESMPPDMKEEILMKLKGKYISKFISVSKSWSSIVRSKGFTNLYLNRSLAQPRILLSLIDRGDREKQLFHSFSQEDPTSDHHRVSCNRYHDFSPPICGLICCRNVYNLLMIGNPSTSQFITLPRVISMRKDISCFFGYDPVNGEYKVLRIMIPRRFHHLRETSSRVVASQQEHLVFTLGATRKKWRNIECKHPHYTRRSTQGICSNGVVYYLAWVQLVRSLICFDVRSEKFSVIELPKDVQIQLLSNYGEKIAVTNLLIDGTLDLWVLEDASRQVWSKVSVVIPSWNDSFRYFQTAFKFRGTLGTGELVFAPKFVRDPYFLLCYNLKENKARKINIQGIGSQFTARDVYLDHVESPMILEPLR</sequence>
<gene>
    <name evidence="4" type="primary">LOC104746004</name>
</gene>
<dbReference type="Proteomes" id="UP000694864">
    <property type="component" value="Chromosome 15"/>
</dbReference>
<accession>A0ABM0W4U0</accession>
<dbReference type="InterPro" id="IPR001810">
    <property type="entry name" value="F-box_dom"/>
</dbReference>
<proteinExistence type="predicted"/>
<dbReference type="PANTHER" id="PTHR31111:SF78">
    <property type="entry name" value="F-BOX ASSOCIATED UBIQUITINATION EFFECTOR FAMILY PROTEIN"/>
    <property type="match status" value="1"/>
</dbReference>
<reference evidence="3" key="1">
    <citation type="journal article" date="2014" name="Nat. Commun.">
        <title>The emerging biofuel crop Camelina sativa retains a highly undifferentiated hexaploid genome structure.</title>
        <authorList>
            <person name="Kagale S."/>
            <person name="Koh C."/>
            <person name="Nixon J."/>
            <person name="Bollina V."/>
            <person name="Clarke W.E."/>
            <person name="Tuteja R."/>
            <person name="Spillane C."/>
            <person name="Robinson S.J."/>
            <person name="Links M.G."/>
            <person name="Clarke C."/>
            <person name="Higgins E.E."/>
            <person name="Huebert T."/>
            <person name="Sharpe A.G."/>
            <person name="Parkin I.A."/>
        </authorList>
    </citation>
    <scope>NUCLEOTIDE SEQUENCE [LARGE SCALE GENOMIC DNA]</scope>
    <source>
        <strain evidence="3">cv. DH55</strain>
    </source>
</reference>
<feature type="compositionally biased region" description="Polar residues" evidence="1">
    <location>
        <begin position="12"/>
        <end position="24"/>
    </location>
</feature>
<protein>
    <submittedName>
        <fullName evidence="4">F-box protein At3g10790</fullName>
    </submittedName>
</protein>
<organism evidence="3 4">
    <name type="scientific">Camelina sativa</name>
    <name type="common">False flax</name>
    <name type="synonym">Myagrum sativum</name>
    <dbReference type="NCBI Taxonomy" id="90675"/>
    <lineage>
        <taxon>Eukaryota</taxon>
        <taxon>Viridiplantae</taxon>
        <taxon>Streptophyta</taxon>
        <taxon>Embryophyta</taxon>
        <taxon>Tracheophyta</taxon>
        <taxon>Spermatophyta</taxon>
        <taxon>Magnoliopsida</taxon>
        <taxon>eudicotyledons</taxon>
        <taxon>Gunneridae</taxon>
        <taxon>Pentapetalae</taxon>
        <taxon>rosids</taxon>
        <taxon>malvids</taxon>
        <taxon>Brassicales</taxon>
        <taxon>Brassicaceae</taxon>
        <taxon>Camelineae</taxon>
        <taxon>Camelina</taxon>
    </lineage>
</organism>
<reference evidence="4" key="2">
    <citation type="submission" date="2025-08" db="UniProtKB">
        <authorList>
            <consortium name="RefSeq"/>
        </authorList>
    </citation>
    <scope>IDENTIFICATION</scope>
    <source>
        <tissue evidence="4">Leaf</tissue>
    </source>
</reference>
<dbReference type="Pfam" id="PF08268">
    <property type="entry name" value="FBA_3"/>
    <property type="match status" value="1"/>
</dbReference>
<dbReference type="NCBIfam" id="TIGR01640">
    <property type="entry name" value="F_box_assoc_1"/>
    <property type="match status" value="1"/>
</dbReference>
<dbReference type="RefSeq" id="XP_010465695.1">
    <property type="nucleotide sequence ID" value="XM_010467393.2"/>
</dbReference>
<dbReference type="GeneID" id="104746004"/>
<dbReference type="InterPro" id="IPR036047">
    <property type="entry name" value="F-box-like_dom_sf"/>
</dbReference>
<dbReference type="SUPFAM" id="SSF81383">
    <property type="entry name" value="F-box domain"/>
    <property type="match status" value="1"/>
</dbReference>
<dbReference type="PROSITE" id="PS50181">
    <property type="entry name" value="FBOX"/>
    <property type="match status" value="1"/>
</dbReference>
<name>A0ABM0W4U0_CAMSA</name>
<feature type="compositionally biased region" description="Basic and acidic residues" evidence="1">
    <location>
        <begin position="1"/>
        <end position="11"/>
    </location>
</feature>
<dbReference type="InterPro" id="IPR013187">
    <property type="entry name" value="F-box-assoc_dom_typ3"/>
</dbReference>
<feature type="region of interest" description="Disordered" evidence="1">
    <location>
        <begin position="1"/>
        <end position="28"/>
    </location>
</feature>
<evidence type="ECO:0000259" key="2">
    <source>
        <dbReference type="PROSITE" id="PS50181"/>
    </source>
</evidence>
<evidence type="ECO:0000256" key="1">
    <source>
        <dbReference type="SAM" id="MobiDB-lite"/>
    </source>
</evidence>
<evidence type="ECO:0000313" key="4">
    <source>
        <dbReference type="RefSeq" id="XP_010465695.1"/>
    </source>
</evidence>
<evidence type="ECO:0000313" key="3">
    <source>
        <dbReference type="Proteomes" id="UP000694864"/>
    </source>
</evidence>
<dbReference type="Pfam" id="PF00646">
    <property type="entry name" value="F-box"/>
    <property type="match status" value="1"/>
</dbReference>
<keyword evidence="3" id="KW-1185">Reference proteome</keyword>